<dbReference type="STRING" id="55544.A0A4D9DHK2"/>
<evidence type="ECO:0000313" key="4">
    <source>
        <dbReference type="EMBL" id="TFJ96846.1"/>
    </source>
</evidence>
<sequence>MSYTKTVILEVYGRNITVSKQYPRKIKVDGVFVNLPFYHEEKLQAYVSGSHIVIKTAFDLRVTFDGSSLVRVTVPNTYANALCGLCGNNNQTASDDLTMRDGSRAANAVQFAESWKVGEVPGCLPSCTKDCPVCSEAQRQPYKGDQYCGAITRGDGPFRECHEVIDPAPFFDDCVFDTCQYKGHRDALCTAISAYVTACQARGIQIGQWRSASFCTKTAPYQVDSSCGLIKATSGPFKYCHSLVSPTEYFNHCLYDMCAANGAREILCQSVQAYAAACQAAGGTVSAWRTASFCPFTCPANSHYELCTRSCDFTCAGLFSPAQCTAKCFEGCQCDAGYAFSGETCMPREGCGCVRDGRYIK</sequence>
<dbReference type="Gene3D" id="2.10.25.10">
    <property type="entry name" value="Laminin"/>
    <property type="match status" value="1"/>
</dbReference>
<dbReference type="PANTHER" id="PTHR11339:SF244">
    <property type="entry name" value="IGGFC-BINDING PROTEIN"/>
    <property type="match status" value="1"/>
</dbReference>
<dbReference type="InterPro" id="IPR001846">
    <property type="entry name" value="VWF_type-D"/>
</dbReference>
<feature type="domain" description="VWFD" evidence="3">
    <location>
        <begin position="1"/>
        <end position="124"/>
    </location>
</feature>
<dbReference type="EMBL" id="QXTE01000570">
    <property type="protein sequence ID" value="TFJ96846.1"/>
    <property type="molecule type" value="Genomic_DNA"/>
</dbReference>
<dbReference type="Pfam" id="PF00094">
    <property type="entry name" value="VWD"/>
    <property type="match status" value="1"/>
</dbReference>
<accession>A0A4D9DHK2</accession>
<dbReference type="OrthoDB" id="6236007at2759"/>
<dbReference type="InterPro" id="IPR014853">
    <property type="entry name" value="VWF/SSPO/ZAN-like_Cys-rich_dom"/>
</dbReference>
<reference evidence="4 5" key="1">
    <citation type="submission" date="2019-04" db="EMBL/GenBank/DDBJ databases">
        <title>Draft genome of the big-headed turtle Platysternon megacephalum.</title>
        <authorList>
            <person name="Gong S."/>
        </authorList>
    </citation>
    <scope>NUCLEOTIDE SEQUENCE [LARGE SCALE GENOMIC DNA]</scope>
    <source>
        <strain evidence="4">DO16091913</strain>
        <tissue evidence="4">Muscle</tissue>
    </source>
</reference>
<reference evidence="4 5" key="2">
    <citation type="submission" date="2019-04" db="EMBL/GenBank/DDBJ databases">
        <title>The genome sequence of big-headed turtle.</title>
        <authorList>
            <person name="Gong S."/>
        </authorList>
    </citation>
    <scope>NUCLEOTIDE SEQUENCE [LARGE SCALE GENOMIC DNA]</scope>
    <source>
        <strain evidence="4">DO16091913</strain>
        <tissue evidence="4">Muscle</tissue>
    </source>
</reference>
<keyword evidence="1" id="KW-1015">Disulfide bond</keyword>
<dbReference type="AlphaFoldDB" id="A0A4D9DHK2"/>
<evidence type="ECO:0000256" key="2">
    <source>
        <dbReference type="ARBA" id="ARBA00023180"/>
    </source>
</evidence>
<dbReference type="GO" id="GO:0005615">
    <property type="term" value="C:extracellular space"/>
    <property type="evidence" value="ECO:0007669"/>
    <property type="project" value="TreeGrafter"/>
</dbReference>
<dbReference type="SUPFAM" id="SSF57567">
    <property type="entry name" value="Serine protease inhibitors"/>
    <property type="match status" value="1"/>
</dbReference>
<keyword evidence="5" id="KW-1185">Reference proteome</keyword>
<proteinExistence type="predicted"/>
<keyword evidence="2" id="KW-0325">Glycoprotein</keyword>
<gene>
    <name evidence="4" type="ORF">DR999_PMT21337</name>
</gene>
<dbReference type="Pfam" id="PF08742">
    <property type="entry name" value="C8"/>
    <property type="match status" value="2"/>
</dbReference>
<dbReference type="GO" id="GO:0031012">
    <property type="term" value="C:extracellular matrix"/>
    <property type="evidence" value="ECO:0007669"/>
    <property type="project" value="TreeGrafter"/>
</dbReference>
<dbReference type="PROSITE" id="PS51233">
    <property type="entry name" value="VWFD"/>
    <property type="match status" value="1"/>
</dbReference>
<evidence type="ECO:0000313" key="5">
    <source>
        <dbReference type="Proteomes" id="UP000297703"/>
    </source>
</evidence>
<evidence type="ECO:0000256" key="1">
    <source>
        <dbReference type="ARBA" id="ARBA00023157"/>
    </source>
</evidence>
<dbReference type="InterPro" id="IPR002919">
    <property type="entry name" value="TIL_dom"/>
</dbReference>
<dbReference type="CDD" id="cd19941">
    <property type="entry name" value="TIL"/>
    <property type="match status" value="1"/>
</dbReference>
<dbReference type="InterPro" id="IPR036084">
    <property type="entry name" value="Ser_inhib-like_sf"/>
</dbReference>
<organism evidence="4 5">
    <name type="scientific">Platysternon megacephalum</name>
    <name type="common">big-headed turtle</name>
    <dbReference type="NCBI Taxonomy" id="55544"/>
    <lineage>
        <taxon>Eukaryota</taxon>
        <taxon>Metazoa</taxon>
        <taxon>Chordata</taxon>
        <taxon>Craniata</taxon>
        <taxon>Vertebrata</taxon>
        <taxon>Euteleostomi</taxon>
        <taxon>Archelosauria</taxon>
        <taxon>Testudinata</taxon>
        <taxon>Testudines</taxon>
        <taxon>Cryptodira</taxon>
        <taxon>Durocryptodira</taxon>
        <taxon>Testudinoidea</taxon>
        <taxon>Platysternidae</taxon>
        <taxon>Platysternon</taxon>
    </lineage>
</organism>
<dbReference type="Proteomes" id="UP000297703">
    <property type="component" value="Unassembled WGS sequence"/>
</dbReference>
<dbReference type="Pfam" id="PF01826">
    <property type="entry name" value="TIL"/>
    <property type="match status" value="1"/>
</dbReference>
<dbReference type="InterPro" id="IPR050780">
    <property type="entry name" value="Mucin_vWF_Thrombospondin_sf"/>
</dbReference>
<dbReference type="SMART" id="SM00832">
    <property type="entry name" value="C8"/>
    <property type="match status" value="2"/>
</dbReference>
<protein>
    <submittedName>
        <fullName evidence="4">Ral GTPase-activating protein subunit alpha-1</fullName>
    </submittedName>
</protein>
<dbReference type="PANTHER" id="PTHR11339">
    <property type="entry name" value="EXTRACELLULAR MATRIX GLYCOPROTEIN RELATED"/>
    <property type="match status" value="1"/>
</dbReference>
<comment type="caution">
    <text evidence="4">The sequence shown here is derived from an EMBL/GenBank/DDBJ whole genome shotgun (WGS) entry which is preliminary data.</text>
</comment>
<name>A0A4D9DHK2_9SAUR</name>
<dbReference type="FunFam" id="2.10.25.10:FF:000055">
    <property type="entry name" value="alpha-tectorin isoform X1"/>
    <property type="match status" value="1"/>
</dbReference>
<evidence type="ECO:0000259" key="3">
    <source>
        <dbReference type="PROSITE" id="PS51233"/>
    </source>
</evidence>